<dbReference type="GO" id="GO:0005524">
    <property type="term" value="F:ATP binding"/>
    <property type="evidence" value="ECO:0007669"/>
    <property type="project" value="InterPro"/>
</dbReference>
<evidence type="ECO:0000313" key="3">
    <source>
        <dbReference type="EMBL" id="WHY88588.1"/>
    </source>
</evidence>
<dbReference type="PANTHER" id="PTHR47396">
    <property type="entry name" value="TYPE I RESTRICTION ENZYME ECOKI R PROTEIN"/>
    <property type="match status" value="1"/>
</dbReference>
<feature type="domain" description="Helicase C-terminal" evidence="2">
    <location>
        <begin position="399"/>
        <end position="544"/>
    </location>
</feature>
<evidence type="ECO:0000259" key="2">
    <source>
        <dbReference type="PROSITE" id="PS51194"/>
    </source>
</evidence>
<dbReference type="Proteomes" id="UP001178288">
    <property type="component" value="Chromosome"/>
</dbReference>
<keyword evidence="3" id="KW-0547">Nucleotide-binding</keyword>
<dbReference type="InterPro" id="IPR050742">
    <property type="entry name" value="Helicase_Restrict-Modif_Enz"/>
</dbReference>
<dbReference type="RefSeq" id="WP_066086698.1">
    <property type="nucleotide sequence ID" value="NZ_CP126114.1"/>
</dbReference>
<organism evidence="3 4">
    <name type="scientific">Neobacillus novalis</name>
    <dbReference type="NCBI Taxonomy" id="220687"/>
    <lineage>
        <taxon>Bacteria</taxon>
        <taxon>Bacillati</taxon>
        <taxon>Bacillota</taxon>
        <taxon>Bacilli</taxon>
        <taxon>Bacillales</taxon>
        <taxon>Bacillaceae</taxon>
        <taxon>Neobacillus</taxon>
    </lineage>
</organism>
<gene>
    <name evidence="3" type="ORF">QNH39_12410</name>
</gene>
<keyword evidence="3" id="KW-0378">Hydrolase</keyword>
<dbReference type="InterPro" id="IPR001650">
    <property type="entry name" value="Helicase_C-like"/>
</dbReference>
<protein>
    <submittedName>
        <fullName evidence="3">DEAD/DEAH box helicase</fullName>
        <ecNumber evidence="3">3.6.4.-</ecNumber>
    </submittedName>
</protein>
<accession>A0AA95SEV1</accession>
<dbReference type="GO" id="GO:0005829">
    <property type="term" value="C:cytosol"/>
    <property type="evidence" value="ECO:0007669"/>
    <property type="project" value="TreeGrafter"/>
</dbReference>
<dbReference type="InterPro" id="IPR027417">
    <property type="entry name" value="P-loop_NTPase"/>
</dbReference>
<dbReference type="EMBL" id="CP126114">
    <property type="protein sequence ID" value="WHY88588.1"/>
    <property type="molecule type" value="Genomic_DNA"/>
</dbReference>
<keyword evidence="3" id="KW-0347">Helicase</keyword>
<keyword evidence="3" id="KW-0067">ATP-binding</keyword>
<dbReference type="GO" id="GO:0003677">
    <property type="term" value="F:DNA binding"/>
    <property type="evidence" value="ECO:0007669"/>
    <property type="project" value="InterPro"/>
</dbReference>
<dbReference type="PROSITE" id="PS51194">
    <property type="entry name" value="HELICASE_CTER"/>
    <property type="match status" value="1"/>
</dbReference>
<proteinExistence type="predicted"/>
<dbReference type="SMART" id="SM00487">
    <property type="entry name" value="DEXDc"/>
    <property type="match status" value="1"/>
</dbReference>
<dbReference type="KEGG" id="nnv:QNH39_12410"/>
<sequence>MYKVKDIISRADEVTVEKILGKQLVLLVQKLDKQYVKTNELKKLIFHINEERKFLDNKKFREILIDLLRVEEIKLLAETLGYLNSKGINEYVFLKNKKIISKSEDELIFYNFFDVKVPQFKNEFELQVGNQETIDPRYKLFPHQRRAVKELIEVLNKYPHRVLLHMPTGSGKTRTTMDLLCSYLRDNEHTVVIWLASTDELCNQAYIEFKKAWSYLGNRRINISGLWGNTDNKEVYHLNDGFIVAGFQKLTQFLRTHDGLKLLSKLASKISFIIVDEAHQSVAEKYQSVIEILFNSKHSTKLLGLSATPGRTWNDIEEDQKLADFYNSKKVTLSIENYNNPVEYLIDKEYIASVKYKNLIYSNINNQLDQSIFYNLNSKKDYSKEVLSILGQDSERNIQIIEQVINLSQIHKRIIVFAPSVESSEVIATILKIKGFLANSITSNTELEVRRTVIDKFRRDSDEISIICNYGVLTTGFDSPNISAAVIARPTLSLVLYSQMVGRAIRGKKAGGNSVAEIVTVVDTELPGFRSVADSFYNWEDVWDD</sequence>
<dbReference type="Pfam" id="PF00271">
    <property type="entry name" value="Helicase_C"/>
    <property type="match status" value="1"/>
</dbReference>
<dbReference type="InterPro" id="IPR006935">
    <property type="entry name" value="Helicase/UvrB_N"/>
</dbReference>
<dbReference type="SMART" id="SM00490">
    <property type="entry name" value="HELICc"/>
    <property type="match status" value="1"/>
</dbReference>
<evidence type="ECO:0000313" key="4">
    <source>
        <dbReference type="Proteomes" id="UP001178288"/>
    </source>
</evidence>
<dbReference type="Pfam" id="PF04851">
    <property type="entry name" value="ResIII"/>
    <property type="match status" value="1"/>
</dbReference>
<dbReference type="InterPro" id="IPR014001">
    <property type="entry name" value="Helicase_ATP-bd"/>
</dbReference>
<dbReference type="SUPFAM" id="SSF52540">
    <property type="entry name" value="P-loop containing nucleoside triphosphate hydrolases"/>
    <property type="match status" value="1"/>
</dbReference>
<name>A0AA95SEV1_9BACI</name>
<dbReference type="Gene3D" id="3.40.50.300">
    <property type="entry name" value="P-loop containing nucleotide triphosphate hydrolases"/>
    <property type="match status" value="2"/>
</dbReference>
<feature type="domain" description="Helicase ATP-binding" evidence="1">
    <location>
        <begin position="153"/>
        <end position="309"/>
    </location>
</feature>
<dbReference type="PANTHER" id="PTHR47396:SF1">
    <property type="entry name" value="ATP-DEPENDENT HELICASE IRC3-RELATED"/>
    <property type="match status" value="1"/>
</dbReference>
<dbReference type="PROSITE" id="PS51192">
    <property type="entry name" value="HELICASE_ATP_BIND_1"/>
    <property type="match status" value="1"/>
</dbReference>
<keyword evidence="4" id="KW-1185">Reference proteome</keyword>
<dbReference type="GO" id="GO:0004386">
    <property type="term" value="F:helicase activity"/>
    <property type="evidence" value="ECO:0007669"/>
    <property type="project" value="UniProtKB-KW"/>
</dbReference>
<evidence type="ECO:0000259" key="1">
    <source>
        <dbReference type="PROSITE" id="PS51192"/>
    </source>
</evidence>
<reference evidence="3" key="1">
    <citation type="submission" date="2023-05" db="EMBL/GenBank/DDBJ databases">
        <title>Comparative genomics of Bacillaceae isolates and their secondary metabolite potential.</title>
        <authorList>
            <person name="Song L."/>
            <person name="Nielsen L.J."/>
            <person name="Mohite O."/>
            <person name="Xu X."/>
            <person name="Weber T."/>
            <person name="Kovacs A.T."/>
        </authorList>
    </citation>
    <scope>NUCLEOTIDE SEQUENCE</scope>
    <source>
        <strain evidence="3">XLM17</strain>
    </source>
</reference>
<dbReference type="GO" id="GO:0016787">
    <property type="term" value="F:hydrolase activity"/>
    <property type="evidence" value="ECO:0007669"/>
    <property type="project" value="UniProtKB-KW"/>
</dbReference>
<dbReference type="AlphaFoldDB" id="A0AA95SEV1"/>
<dbReference type="EC" id="3.6.4.-" evidence="3"/>